<dbReference type="AlphaFoldDB" id="A0A8H2XVX0"/>
<protein>
    <submittedName>
        <fullName evidence="1">Uncharacterized protein</fullName>
    </submittedName>
</protein>
<reference evidence="1" key="1">
    <citation type="submission" date="2021-01" db="EMBL/GenBank/DDBJ databases">
        <authorList>
            <person name="Kaushik A."/>
        </authorList>
    </citation>
    <scope>NUCLEOTIDE SEQUENCE</scope>
    <source>
        <strain evidence="1">Type strain: AG8-Rh-89/</strain>
    </source>
</reference>
<gene>
    <name evidence="1" type="ORF">RDB_LOCUS23047</name>
</gene>
<evidence type="ECO:0000313" key="2">
    <source>
        <dbReference type="Proteomes" id="UP000663850"/>
    </source>
</evidence>
<proteinExistence type="predicted"/>
<name>A0A8H2XVX0_9AGAM</name>
<evidence type="ECO:0000313" key="1">
    <source>
        <dbReference type="EMBL" id="CAE6434903.1"/>
    </source>
</evidence>
<organism evidence="1 2">
    <name type="scientific">Rhizoctonia solani</name>
    <dbReference type="NCBI Taxonomy" id="456999"/>
    <lineage>
        <taxon>Eukaryota</taxon>
        <taxon>Fungi</taxon>
        <taxon>Dikarya</taxon>
        <taxon>Basidiomycota</taxon>
        <taxon>Agaricomycotina</taxon>
        <taxon>Agaricomycetes</taxon>
        <taxon>Cantharellales</taxon>
        <taxon>Ceratobasidiaceae</taxon>
        <taxon>Rhizoctonia</taxon>
    </lineage>
</organism>
<sequence length="230" mass="25930">MTHALSNEHYRWGLPIHSYPKLYTKHEIAARFQASNSLVLVKHADWRSTAITTISDICKLDQLASQSHSAEVSATRITLQMLESVLELTRFPSEFVNFALPSLTAGSLVLMSSVQPTPFSYEYGYLCFRILVFSLNTCLIKYGRNLDYTIQRMSDASPGRHLSLFWDGAADLMAGELGSIARLEKRLTHIINPGPQQLPILELPKIDMLLNLLHEDRKHFLAVLMTADSL</sequence>
<accession>A0A8H2XVX0</accession>
<dbReference type="Proteomes" id="UP000663850">
    <property type="component" value="Unassembled WGS sequence"/>
</dbReference>
<dbReference type="EMBL" id="CAJMWZ010001317">
    <property type="protein sequence ID" value="CAE6434903.1"/>
    <property type="molecule type" value="Genomic_DNA"/>
</dbReference>
<comment type="caution">
    <text evidence="1">The sequence shown here is derived from an EMBL/GenBank/DDBJ whole genome shotgun (WGS) entry which is preliminary data.</text>
</comment>